<accession>A0A1I4CLN8</accession>
<protein>
    <submittedName>
        <fullName evidence="2">Toprim-like</fullName>
    </submittedName>
</protein>
<gene>
    <name evidence="2" type="ORF">SAMN05444581_12326</name>
</gene>
<dbReference type="Pfam" id="PF13155">
    <property type="entry name" value="Toprim_2"/>
    <property type="match status" value="1"/>
</dbReference>
<dbReference type="STRING" id="1612308.SAMN05444581_12326"/>
<organism evidence="2 3">
    <name type="scientific">Methylocapsa palsarum</name>
    <dbReference type="NCBI Taxonomy" id="1612308"/>
    <lineage>
        <taxon>Bacteria</taxon>
        <taxon>Pseudomonadati</taxon>
        <taxon>Pseudomonadota</taxon>
        <taxon>Alphaproteobacteria</taxon>
        <taxon>Hyphomicrobiales</taxon>
        <taxon>Beijerinckiaceae</taxon>
        <taxon>Methylocapsa</taxon>
    </lineage>
</organism>
<dbReference type="AlphaFoldDB" id="A0A1I4CLN8"/>
<evidence type="ECO:0000259" key="1">
    <source>
        <dbReference type="Pfam" id="PF13154"/>
    </source>
</evidence>
<proteinExistence type="predicted"/>
<dbReference type="OrthoDB" id="5757175at2"/>
<dbReference type="InterPro" id="IPR025054">
    <property type="entry name" value="DUF3991"/>
</dbReference>
<dbReference type="Pfam" id="PF13154">
    <property type="entry name" value="DUF3991"/>
    <property type="match status" value="1"/>
</dbReference>
<name>A0A1I4CLN8_9HYPH</name>
<dbReference type="Proteomes" id="UP000198755">
    <property type="component" value="Unassembled WGS sequence"/>
</dbReference>
<evidence type="ECO:0000313" key="2">
    <source>
        <dbReference type="EMBL" id="SFK81149.1"/>
    </source>
</evidence>
<keyword evidence="3" id="KW-1185">Reference proteome</keyword>
<dbReference type="RefSeq" id="WP_091686144.1">
    <property type="nucleotide sequence ID" value="NZ_FOSN01000023.1"/>
</dbReference>
<evidence type="ECO:0000313" key="3">
    <source>
        <dbReference type="Proteomes" id="UP000198755"/>
    </source>
</evidence>
<dbReference type="Gene3D" id="3.40.1360.10">
    <property type="match status" value="1"/>
</dbReference>
<reference evidence="2 3" key="1">
    <citation type="submission" date="2016-10" db="EMBL/GenBank/DDBJ databases">
        <authorList>
            <person name="de Groot N.N."/>
        </authorList>
    </citation>
    <scope>NUCLEOTIDE SEQUENCE [LARGE SCALE GENOMIC DNA]</scope>
    <source>
        <strain evidence="2 3">NE2</strain>
    </source>
</reference>
<feature type="domain" description="DUF3991" evidence="1">
    <location>
        <begin position="135"/>
        <end position="201"/>
    </location>
</feature>
<sequence>MNRSASEIETLRKKIHCAVVLERTPPPWRLDRQESTKACLKYRRGNGEILIVNHGGRGWWDPMSDAKGDVFDLVQRFGPSLTFGEVRMVLRAFAGLSPAFPFAERRHESNGDAERVAERYARRPHLRRGSAVSLYLANERRLRPAILEAATRADVLREGPYASAWFAHRAADGVVTHVDVRGPTYKGALTGGAKTLFRFGPNASRFSRLVLAEAPIDALSLAALERVEHETLYAATGGGMGPGTIAALERVLAEMARVPNPILCSAVDANAAGERFAAQHEALATKAGVGFARLRPPIEDGDWNDVLKQRTQERAEAAARFRNTRDCPA</sequence>
<dbReference type="EMBL" id="FOSN01000023">
    <property type="protein sequence ID" value="SFK81149.1"/>
    <property type="molecule type" value="Genomic_DNA"/>
</dbReference>